<reference evidence="1" key="1">
    <citation type="submission" date="2022-10" db="EMBL/GenBank/DDBJ databases">
        <title>Genome Sequence of Xylaria curta.</title>
        <authorList>
            <person name="Buettner E."/>
        </authorList>
    </citation>
    <scope>NUCLEOTIDE SEQUENCE</scope>
    <source>
        <strain evidence="1">Babe10</strain>
    </source>
</reference>
<organism evidence="1 2">
    <name type="scientific">Xylaria curta</name>
    <dbReference type="NCBI Taxonomy" id="42375"/>
    <lineage>
        <taxon>Eukaryota</taxon>
        <taxon>Fungi</taxon>
        <taxon>Dikarya</taxon>
        <taxon>Ascomycota</taxon>
        <taxon>Pezizomycotina</taxon>
        <taxon>Sordariomycetes</taxon>
        <taxon>Xylariomycetidae</taxon>
        <taxon>Xylariales</taxon>
        <taxon>Xylariaceae</taxon>
        <taxon>Xylaria</taxon>
    </lineage>
</organism>
<comment type="caution">
    <text evidence="1">The sequence shown here is derived from an EMBL/GenBank/DDBJ whole genome shotgun (WGS) entry which is preliminary data.</text>
</comment>
<accession>A0ACC1PGZ0</accession>
<evidence type="ECO:0000313" key="1">
    <source>
        <dbReference type="EMBL" id="KAJ2991681.1"/>
    </source>
</evidence>
<proteinExistence type="predicted"/>
<protein>
    <submittedName>
        <fullName evidence="1">Uncharacterized protein</fullName>
    </submittedName>
</protein>
<dbReference type="Proteomes" id="UP001143856">
    <property type="component" value="Unassembled WGS sequence"/>
</dbReference>
<gene>
    <name evidence="1" type="ORF">NUW58_g2432</name>
</gene>
<sequence>MSDRAHEKLAKLAEWYATIHPRRIDIVGDFGGKQLFFVDGDSLLLHCVTASAVDFDIMILHNVIITDTLLAERPLETAGLIQNYFTTEYIDAFLECFCQEITVVIESDLGNKLALGLCWDIFDMIDGRIFLSLYAILSKGASISAILHDKARPLIKLVETWSGVSLPDCNSLQTSPNPEGEVLRAKPCKSSQATILLFNHEILNEFFTPVQLQATELQEGANEGKVFQELTHWHNAKRSLDPKRAQKRPGFFARKRNQIFMTDMLVYAASLTNATGKLIQPQIIAATPACPSKNTVPSRTNSSQSKTPSSARSKNKTRGSVGKDAAREASLSSSAQKLQKRNSAVFPHWHSVAQKLSQEPVLPKRFQKALKYFSDLSKEYKMAIGTEASLYLCDILYCAWEEEAARTSSKQALGVASLLFNQAMQTLILPGSTEEVAATLQILSSVVGIPSKESPGQQMISRQLSFDPQVYKTGNLTLSPLKTCEFQLGYCGPFLERTFDSQKDDRVPFEPDAWQRSVLDSIDANESLFIVAPTSSGKTFISFYAMDKILRGHDDGVLVYVAPTKALVNQIAAEIQARFRKTYNHAGRSVWAIHTRDYRVNNATGCQILVTVPHVLQIMLLSSSNVTGRNPWSKRVKRIIFDEVHCIGQADDGIIWEQLLLMAPCPIIALSATVGNTEEFYEWLKVSQTSKGFALKMITHNIRYSDLRAFHYAPPEGFEFKSLSRTYHFPVPGLDRPNRTSNRFRFIHPIAALAHRSGVDLENLSLEPRDALTLWESMKKFQNQNFPLDDSIDPSRVFSRVPKKSDVLGWAQKLKNVLATWIQDPTSPFDQVRYNLDTSHDLDNEGTQVNHKPWEGPYRPTLKNERSTVFALLCDLHKEDGLPAILFNYDRVECERTLEFVLEQLESGEQEWKKTDKDWQKDIGDYNLWKASKDKRKAPKKTTEKCSKEEKMREEANAEISQWEGFDPEKPLDAFSFADDSRLGQAELVEFIKSLDGENIRPYLFSALRRGIAVHHAGMNRRYRQIVEILFRKGYLTAVIATGTLALGINMPCKTVAFVGDSTFLTTLNYRQGAGRAGRRGFDLLGNVVFCNISRMRAYELMSSRLPDLKGHFPLTTTLVLRILGLADATGQSDFVSGIIKSLLTQSRLYLGGEESGKSIQHHLRFSIEYLQRQHLLSANGKPMNFAGLVGHLYFTENAVFAFHSLLKDGYFHRLCSNVKQGDTETLRTLGLVMAHLFNRIHTRVPDAKSPGKPPTDSGLLILPRLPAEAENLLIRHNDETLEIFKTYASTYIDQYLDNVPDRHLPLTGIAVGGEKARTLHLPGDLPPTKLRSPFSALSGHTDDFKSIRELCANVRSGVFLEESAVPYIPIWPYDLAAPLNSYIYDFLKHGDYIALTRDNKIKQGDVWFLLRDFSLVLATIVASLTSFIQADVNFDDADMIDLDPDAAENPSEEIVAVESPKQIRNIVVRAKLAKKKVAESWDDEDEDEDDNIQFEEDNKAFKRVQTPTPAVGLPSWGNDGKGLVDVLRAFTFLKQDFDEKFHKAWA</sequence>
<evidence type="ECO:0000313" key="2">
    <source>
        <dbReference type="Proteomes" id="UP001143856"/>
    </source>
</evidence>
<dbReference type="EMBL" id="JAPDGR010000315">
    <property type="protein sequence ID" value="KAJ2991681.1"/>
    <property type="molecule type" value="Genomic_DNA"/>
</dbReference>
<name>A0ACC1PGZ0_9PEZI</name>
<keyword evidence="2" id="KW-1185">Reference proteome</keyword>